<dbReference type="SUPFAM" id="SSF53474">
    <property type="entry name" value="alpha/beta-Hydrolases"/>
    <property type="match status" value="1"/>
</dbReference>
<organism evidence="1 2">
    <name type="scientific">Candidatus Gallacutalibacter pullicola</name>
    <dbReference type="NCBI Taxonomy" id="2840830"/>
    <lineage>
        <taxon>Bacteria</taxon>
        <taxon>Bacillati</taxon>
        <taxon>Bacillota</taxon>
        <taxon>Clostridia</taxon>
        <taxon>Eubacteriales</taxon>
        <taxon>Candidatus Gallacutalibacter</taxon>
    </lineage>
</organism>
<dbReference type="Gene3D" id="3.40.50.1820">
    <property type="entry name" value="alpha/beta hydrolase"/>
    <property type="match status" value="1"/>
</dbReference>
<reference evidence="1" key="2">
    <citation type="journal article" date="2021" name="PeerJ">
        <title>Extensive microbial diversity within the chicken gut microbiome revealed by metagenomics and culture.</title>
        <authorList>
            <person name="Gilroy R."/>
            <person name="Ravi A."/>
            <person name="Getino M."/>
            <person name="Pursley I."/>
            <person name="Horton D.L."/>
            <person name="Alikhan N.F."/>
            <person name="Baker D."/>
            <person name="Gharbi K."/>
            <person name="Hall N."/>
            <person name="Watson M."/>
            <person name="Adriaenssens E.M."/>
            <person name="Foster-Nyarko E."/>
            <person name="Jarju S."/>
            <person name="Secka A."/>
            <person name="Antonio M."/>
            <person name="Oren A."/>
            <person name="Chaudhuri R.R."/>
            <person name="La Ragione R."/>
            <person name="Hildebrand F."/>
            <person name="Pallen M.J."/>
        </authorList>
    </citation>
    <scope>NUCLEOTIDE SEQUENCE</scope>
    <source>
        <strain evidence="1">ChiSjej1B19-7085</strain>
    </source>
</reference>
<evidence type="ECO:0000313" key="2">
    <source>
        <dbReference type="Proteomes" id="UP000886785"/>
    </source>
</evidence>
<dbReference type="InterPro" id="IPR050583">
    <property type="entry name" value="Mycobacterial_A85_antigen"/>
</dbReference>
<gene>
    <name evidence="1" type="ORF">IAA54_02365</name>
</gene>
<sequence>MQVHYFSYTFRSNILVHVFIPDLDNHENPSTSDLTKLYRHEKKFPAVYLLHGAYGDFNSWIHSSNIERWAQESGCALVTASAENSFYQNMYRGKAWETFFAEELPAFASGLFPISDKREDSFTLGFSMGGYGAWFLALAHPDRFSKAASMSGALDIASLFRGIQQDTYAGPFPWKDIFENPDNLEGSHADLFALFQKCRDAGNAPKLFQTCGTEDFLYRMNTDVRDRMTALGADLTYEESPGSHNWDFWDAQSRRILPWLLNK</sequence>
<dbReference type="Pfam" id="PF00756">
    <property type="entry name" value="Esterase"/>
    <property type="match status" value="1"/>
</dbReference>
<dbReference type="InterPro" id="IPR000801">
    <property type="entry name" value="Esterase-like"/>
</dbReference>
<accession>A0A9D1J0Y6</accession>
<dbReference type="GO" id="GO:0016747">
    <property type="term" value="F:acyltransferase activity, transferring groups other than amino-acyl groups"/>
    <property type="evidence" value="ECO:0007669"/>
    <property type="project" value="TreeGrafter"/>
</dbReference>
<dbReference type="InterPro" id="IPR029058">
    <property type="entry name" value="AB_hydrolase_fold"/>
</dbReference>
<dbReference type="Proteomes" id="UP000886785">
    <property type="component" value="Unassembled WGS sequence"/>
</dbReference>
<evidence type="ECO:0000313" key="1">
    <source>
        <dbReference type="EMBL" id="HIR56484.1"/>
    </source>
</evidence>
<dbReference type="AlphaFoldDB" id="A0A9D1J0Y6"/>
<protein>
    <submittedName>
        <fullName evidence="1">Tributyrin esterase</fullName>
    </submittedName>
</protein>
<name>A0A9D1J0Y6_9FIRM</name>
<dbReference type="PANTHER" id="PTHR48098">
    <property type="entry name" value="ENTEROCHELIN ESTERASE-RELATED"/>
    <property type="match status" value="1"/>
</dbReference>
<proteinExistence type="predicted"/>
<dbReference type="PANTHER" id="PTHR48098:SF1">
    <property type="entry name" value="DIACYLGLYCEROL ACYLTRANSFERASE_MYCOLYLTRANSFERASE AG85A"/>
    <property type="match status" value="1"/>
</dbReference>
<dbReference type="EMBL" id="DVHF01000032">
    <property type="protein sequence ID" value="HIR56484.1"/>
    <property type="molecule type" value="Genomic_DNA"/>
</dbReference>
<comment type="caution">
    <text evidence="1">The sequence shown here is derived from an EMBL/GenBank/DDBJ whole genome shotgun (WGS) entry which is preliminary data.</text>
</comment>
<reference evidence="1" key="1">
    <citation type="submission" date="2020-10" db="EMBL/GenBank/DDBJ databases">
        <authorList>
            <person name="Gilroy R."/>
        </authorList>
    </citation>
    <scope>NUCLEOTIDE SEQUENCE</scope>
    <source>
        <strain evidence="1">ChiSjej1B19-7085</strain>
    </source>
</reference>